<dbReference type="AlphaFoldDB" id="L0AVZ7"/>
<feature type="compositionally biased region" description="Polar residues" evidence="1">
    <location>
        <begin position="687"/>
        <end position="703"/>
    </location>
</feature>
<dbReference type="RefSeq" id="XP_004829391.1">
    <property type="nucleotide sequence ID" value="XM_004829334.1"/>
</dbReference>
<keyword evidence="4" id="KW-1185">Reference proteome</keyword>
<keyword evidence="2" id="KW-0812">Transmembrane</keyword>
<evidence type="ECO:0000313" key="3">
    <source>
        <dbReference type="EMBL" id="AFZ79725.1"/>
    </source>
</evidence>
<evidence type="ECO:0000313" key="4">
    <source>
        <dbReference type="Proteomes" id="UP000031512"/>
    </source>
</evidence>
<name>L0AVZ7_THEEQ</name>
<reference evidence="3 4" key="1">
    <citation type="journal article" date="2012" name="BMC Genomics">
        <title>Comparative genomic analysis and phylogenetic position of Theileria equi.</title>
        <authorList>
            <person name="Kappmeyer L.S."/>
            <person name="Thiagarajan M."/>
            <person name="Herndon D.R."/>
            <person name="Ramsay J.D."/>
            <person name="Caler E."/>
            <person name="Djikeng A."/>
            <person name="Gillespie J.J."/>
            <person name="Lau A.O."/>
            <person name="Roalson E.H."/>
            <person name="Silva J.C."/>
            <person name="Silva M.G."/>
            <person name="Suarez C.E."/>
            <person name="Ueti M.W."/>
            <person name="Nene V.M."/>
            <person name="Mealey R.H."/>
            <person name="Knowles D.P."/>
            <person name="Brayton K.A."/>
        </authorList>
    </citation>
    <scope>NUCLEOTIDE SEQUENCE [LARGE SCALE GENOMIC DNA]</scope>
    <source>
        <strain evidence="3 4">WA</strain>
    </source>
</reference>
<dbReference type="GeneID" id="15807116"/>
<dbReference type="EMBL" id="CP001669">
    <property type="protein sequence ID" value="AFZ79725.1"/>
    <property type="molecule type" value="Genomic_DNA"/>
</dbReference>
<feature type="compositionally biased region" description="Basic and acidic residues" evidence="1">
    <location>
        <begin position="713"/>
        <end position="722"/>
    </location>
</feature>
<feature type="transmembrane region" description="Helical" evidence="2">
    <location>
        <begin position="737"/>
        <end position="756"/>
    </location>
</feature>
<dbReference type="KEGG" id="beq:BEWA_025740"/>
<evidence type="ECO:0000256" key="2">
    <source>
        <dbReference type="SAM" id="Phobius"/>
    </source>
</evidence>
<keyword evidence="2" id="KW-1133">Transmembrane helix</keyword>
<proteinExistence type="predicted"/>
<feature type="region of interest" description="Disordered" evidence="1">
    <location>
        <begin position="620"/>
        <end position="728"/>
    </location>
</feature>
<keyword evidence="2" id="KW-0472">Membrane</keyword>
<sequence>MLPSPSGVIIDISQSPDGKETSKIYGGLNGQDIKLGRSEDPKDSGFWKFKHVKNGGKPFKIANVTYKDNESIQLSELQINDHDDIKHLAVWYWNNDPDLGAPLLIEIFKNGLYTYHYNKGNNEWRPLPENPYSKTPLSGKPLEAQLEYLNCQHYKSVILDLSKNISEGTRAYCCVYHNTRHKVTVSKDFVTVDSSSLPFYKHHIGVGTTLSGIKYYLNGETNDKRGVKLSGYPFPIPDVKAVYAVYCKDGAPKLLYIEKTRGTGWFKQNTSDIWIEVLDGVPGPDKTGKGGSSDGFKQLVGALNDAGCLSHQPLSPQTSSSGVTINIKQHTAKPGSTIYPSGSGFWKFIHIKNSPGDQSFEVEKVIFGDNSKDITREIGISPNDKITQLSVWYWKGDQGMTNPLLVEVLKDGKYTYTSNKGGGGNNLTWQQLPRRDSESYPLQGEALEQELDNLNCYNNNGVTIDLSYSKSTPGRSYCCYKHEHEKRNQGKVTVTVEKVSCTSHISSSLTYYKHEANAGKWKVAAIKYNDSKGDRKRITAKDLQFPIYGPASISVFYCQRKPVLIHVESNGNPRVKSWYKQRDGDTWEETLNGAPNPDEIDDGFKQLVEELRSVGCRNLKTHAEPSKPSSRPGIDSDPGLRGPKGEKDPQTITYPAIPTPEVRQEASPGSSEVPQTPHKPAVKETASGDTTPTPQNPTPSISNPHDGAINPEDQGKTAKDTTDSASSPNLKNKLLDLLDYKILFLLLILLLLLMLAVRRRRRKKYLNLLLKLLVLLMLILLLMLNLNLEDTLVKNSLK</sequence>
<protein>
    <submittedName>
        <fullName evidence="3">Uncharacterized protein</fullName>
    </submittedName>
</protein>
<dbReference type="Proteomes" id="UP000031512">
    <property type="component" value="Chromosome 1"/>
</dbReference>
<evidence type="ECO:0000256" key="1">
    <source>
        <dbReference type="SAM" id="MobiDB-lite"/>
    </source>
</evidence>
<organism evidence="3 4">
    <name type="scientific">Theileria equi strain WA</name>
    <dbReference type="NCBI Taxonomy" id="1537102"/>
    <lineage>
        <taxon>Eukaryota</taxon>
        <taxon>Sar</taxon>
        <taxon>Alveolata</taxon>
        <taxon>Apicomplexa</taxon>
        <taxon>Aconoidasida</taxon>
        <taxon>Piroplasmida</taxon>
        <taxon>Theileriidae</taxon>
        <taxon>Theileria</taxon>
    </lineage>
</organism>
<accession>L0AVZ7</accession>
<feature type="transmembrane region" description="Helical" evidence="2">
    <location>
        <begin position="768"/>
        <end position="788"/>
    </location>
</feature>
<gene>
    <name evidence="3" type="ORF">BEWA_025740</name>
</gene>
<dbReference type="VEuPathDB" id="PiroplasmaDB:BEWA_025740"/>